<name>A0A7J7EEA5_DICBM</name>
<sequence>MSLKSIIAAWLSSSSTSWAIGTILAFLCELGLFLIFLPSLQSNPSLPPPRKCRNIRKRDSWGGKEQNIILLGTSQARRAGRPVELTGRSSRTRRKVELQKGSFCHSALCPESWPPSLLSLSAQLRRLRGCQWQSLEYRKGLEEVWGLISFLLSLCLLSPAATRGGCLTRVAFIGCDVKTPLVRCTKQCSPEPTSHVGSLCKMLLSPCLHGNTLYLWPPLCQQNLRKTDLSSHRAPLQRARLQGTPVWHLPTQASATQAVACCSSPSGGRLPRPCSSLLHHTSSPGKGTCPATDQSFWGGPTNRQGETDGPSIANPDVQKLLEILITKRVEMKVWKKKEKDGSFQKQMSSVYHLAFVVNMWKSLSAEQDTTILQFFWSIKDKPEQLPSPQQLSYPTFLGGHLQEKCSQLFWGLVCLQRESM</sequence>
<comment type="subcellular location">
    <subcellularLocation>
        <location evidence="1">Membrane</location>
        <topology evidence="1">Single-pass membrane protein</topology>
    </subcellularLocation>
</comment>
<feature type="domain" description="SPATA31" evidence="10">
    <location>
        <begin position="389"/>
        <end position="420"/>
    </location>
</feature>
<evidence type="ECO:0000256" key="1">
    <source>
        <dbReference type="ARBA" id="ARBA00004167"/>
    </source>
</evidence>
<evidence type="ECO:0000256" key="5">
    <source>
        <dbReference type="ARBA" id="ARBA00022989"/>
    </source>
</evidence>
<reference evidence="11 12" key="1">
    <citation type="journal article" date="2020" name="Mol. Biol. Evol.">
        <title>Interspecific Gene Flow and the Evolution of Specialization in Black and White Rhinoceros.</title>
        <authorList>
            <person name="Moodley Y."/>
            <person name="Westbury M.V."/>
            <person name="Russo I.M."/>
            <person name="Gopalakrishnan S."/>
            <person name="Rakotoarivelo A."/>
            <person name="Olsen R.A."/>
            <person name="Prost S."/>
            <person name="Tunstall T."/>
            <person name="Ryder O.A."/>
            <person name="Dalen L."/>
            <person name="Bruford M.W."/>
        </authorList>
    </citation>
    <scope>NUCLEOTIDE SEQUENCE [LARGE SCALE GENOMIC DNA]</scope>
    <source>
        <strain evidence="11">SBR-YM</strain>
        <tissue evidence="11">Skin</tissue>
    </source>
</reference>
<keyword evidence="3" id="KW-0221">Differentiation</keyword>
<dbReference type="Proteomes" id="UP000551758">
    <property type="component" value="Unassembled WGS sequence"/>
</dbReference>
<evidence type="ECO:0000256" key="7">
    <source>
        <dbReference type="ARBA" id="ARBA00035009"/>
    </source>
</evidence>
<evidence type="ECO:0000256" key="4">
    <source>
        <dbReference type="ARBA" id="ARBA00022871"/>
    </source>
</evidence>
<gene>
    <name evidence="11" type="ORF">HPG69_010217</name>
</gene>
<dbReference type="EMBL" id="JACDTQ010003506">
    <property type="protein sequence ID" value="KAF5914058.1"/>
    <property type="molecule type" value="Genomic_DNA"/>
</dbReference>
<feature type="non-terminal residue" evidence="11">
    <location>
        <position position="1"/>
    </location>
</feature>
<evidence type="ECO:0000256" key="3">
    <source>
        <dbReference type="ARBA" id="ARBA00022782"/>
    </source>
</evidence>
<keyword evidence="6" id="KW-0472">Membrane</keyword>
<keyword evidence="4" id="KW-0744">Spermatogenesis</keyword>
<organism evidence="11 12">
    <name type="scientific">Diceros bicornis minor</name>
    <name type="common">South-central black rhinoceros</name>
    <dbReference type="NCBI Taxonomy" id="77932"/>
    <lineage>
        <taxon>Eukaryota</taxon>
        <taxon>Metazoa</taxon>
        <taxon>Chordata</taxon>
        <taxon>Craniata</taxon>
        <taxon>Vertebrata</taxon>
        <taxon>Euteleostomi</taxon>
        <taxon>Mammalia</taxon>
        <taxon>Eutheria</taxon>
        <taxon>Laurasiatheria</taxon>
        <taxon>Perissodactyla</taxon>
        <taxon>Rhinocerotidae</taxon>
        <taxon>Diceros</taxon>
    </lineage>
</organism>
<evidence type="ECO:0000256" key="8">
    <source>
        <dbReference type="ARBA" id="ARBA00037695"/>
    </source>
</evidence>
<evidence type="ECO:0000313" key="11">
    <source>
        <dbReference type="EMBL" id="KAF5914058.1"/>
    </source>
</evidence>
<evidence type="ECO:0000256" key="6">
    <source>
        <dbReference type="ARBA" id="ARBA00023136"/>
    </source>
</evidence>
<dbReference type="Pfam" id="PF14650">
    <property type="entry name" value="FAM75"/>
    <property type="match status" value="1"/>
</dbReference>
<feature type="region of interest" description="Disordered" evidence="9">
    <location>
        <begin position="281"/>
        <end position="313"/>
    </location>
</feature>
<evidence type="ECO:0000313" key="12">
    <source>
        <dbReference type="Proteomes" id="UP000551758"/>
    </source>
</evidence>
<dbReference type="GO" id="GO:0016020">
    <property type="term" value="C:membrane"/>
    <property type="evidence" value="ECO:0007669"/>
    <property type="project" value="UniProtKB-SubCell"/>
</dbReference>
<comment type="caution">
    <text evidence="11">The sequence shown here is derived from an EMBL/GenBank/DDBJ whole genome shotgun (WGS) entry which is preliminary data.</text>
</comment>
<comment type="function">
    <text evidence="8">May play a role in spermatogenesis.</text>
</comment>
<dbReference type="PANTHER" id="PTHR21859:SF55">
    <property type="entry name" value="SPERMATOGENESIS-ASSOCIATED PROTEIN 31A1-RELATED"/>
    <property type="match status" value="1"/>
</dbReference>
<dbReference type="GO" id="GO:0030154">
    <property type="term" value="P:cell differentiation"/>
    <property type="evidence" value="ECO:0007669"/>
    <property type="project" value="UniProtKB-KW"/>
</dbReference>
<evidence type="ECO:0000256" key="2">
    <source>
        <dbReference type="ARBA" id="ARBA00022692"/>
    </source>
</evidence>
<comment type="similarity">
    <text evidence="7">Belongs to the SPATA31 family.</text>
</comment>
<dbReference type="InterPro" id="IPR039509">
    <property type="entry name" value="SPATA31"/>
</dbReference>
<accession>A0A7J7EEA5</accession>
<protein>
    <recommendedName>
        <fullName evidence="10">SPATA31 domain-containing protein</fullName>
    </recommendedName>
</protein>
<keyword evidence="2" id="KW-0812">Transmembrane</keyword>
<dbReference type="AlphaFoldDB" id="A0A7J7EEA5"/>
<proteinExistence type="inferred from homology"/>
<keyword evidence="12" id="KW-1185">Reference proteome</keyword>
<dbReference type="GO" id="GO:0007283">
    <property type="term" value="P:spermatogenesis"/>
    <property type="evidence" value="ECO:0007669"/>
    <property type="project" value="UniProtKB-KW"/>
</dbReference>
<keyword evidence="5" id="KW-1133">Transmembrane helix</keyword>
<dbReference type="PANTHER" id="PTHR21859">
    <property type="entry name" value="ACROSOME-SPECIFIC PROTEIN"/>
    <property type="match status" value="1"/>
</dbReference>
<evidence type="ECO:0000259" key="10">
    <source>
        <dbReference type="Pfam" id="PF14650"/>
    </source>
</evidence>
<feature type="compositionally biased region" description="Polar residues" evidence="9">
    <location>
        <begin position="281"/>
        <end position="295"/>
    </location>
</feature>
<evidence type="ECO:0000256" key="9">
    <source>
        <dbReference type="SAM" id="MobiDB-lite"/>
    </source>
</evidence>